<gene>
    <name evidence="8" type="primary">tmk</name>
    <name evidence="10" type="ORF">COW97_01675</name>
</gene>
<reference evidence="10 11" key="1">
    <citation type="submission" date="2017-09" db="EMBL/GenBank/DDBJ databases">
        <title>Depth-based differentiation of microbial function through sediment-hosted aquifers and enrichment of novel symbionts in the deep terrestrial subsurface.</title>
        <authorList>
            <person name="Probst A.J."/>
            <person name="Ladd B."/>
            <person name="Jarett J.K."/>
            <person name="Geller-Mcgrath D.E."/>
            <person name="Sieber C.M."/>
            <person name="Emerson J.B."/>
            <person name="Anantharaman K."/>
            <person name="Thomas B.C."/>
            <person name="Malmstrom R."/>
            <person name="Stieglmeier M."/>
            <person name="Klingl A."/>
            <person name="Woyke T."/>
            <person name="Ryan C.M."/>
            <person name="Banfield J.F."/>
        </authorList>
    </citation>
    <scope>NUCLEOTIDE SEQUENCE [LARGE SCALE GENOMIC DNA]</scope>
    <source>
        <strain evidence="10">CG22_combo_CG10-13_8_21_14_all_34_12</strain>
    </source>
</reference>
<keyword evidence="6 8" id="KW-0067">ATP-binding</keyword>
<dbReference type="Proteomes" id="UP000229699">
    <property type="component" value="Unassembled WGS sequence"/>
</dbReference>
<comment type="caution">
    <text evidence="10">The sequence shown here is derived from an EMBL/GenBank/DDBJ whole genome shotgun (WGS) entry which is preliminary data.</text>
</comment>
<dbReference type="GO" id="GO:0006227">
    <property type="term" value="P:dUDP biosynthetic process"/>
    <property type="evidence" value="ECO:0007669"/>
    <property type="project" value="TreeGrafter"/>
</dbReference>
<dbReference type="GO" id="GO:0006235">
    <property type="term" value="P:dTTP biosynthetic process"/>
    <property type="evidence" value="ECO:0007669"/>
    <property type="project" value="UniProtKB-UniRule"/>
</dbReference>
<keyword evidence="3 8" id="KW-0545">Nucleotide biosynthesis</keyword>
<dbReference type="PANTHER" id="PTHR10344">
    <property type="entry name" value="THYMIDYLATE KINASE"/>
    <property type="match status" value="1"/>
</dbReference>
<evidence type="ECO:0000256" key="6">
    <source>
        <dbReference type="ARBA" id="ARBA00022840"/>
    </source>
</evidence>
<comment type="function">
    <text evidence="8">Phosphorylation of dTMP to form dTDP in both de novo and salvage pathways of dTTP synthesis.</text>
</comment>
<name>A0A2H0C0Z9_9BACT</name>
<dbReference type="PANTHER" id="PTHR10344:SF4">
    <property type="entry name" value="UMP-CMP KINASE 2, MITOCHONDRIAL"/>
    <property type="match status" value="1"/>
</dbReference>
<comment type="caution">
    <text evidence="8">Lacks conserved residue(s) required for the propagation of feature annotation.</text>
</comment>
<dbReference type="InterPro" id="IPR027417">
    <property type="entry name" value="P-loop_NTPase"/>
</dbReference>
<dbReference type="GO" id="GO:0005737">
    <property type="term" value="C:cytoplasm"/>
    <property type="evidence" value="ECO:0007669"/>
    <property type="project" value="TreeGrafter"/>
</dbReference>
<evidence type="ECO:0000256" key="1">
    <source>
        <dbReference type="ARBA" id="ARBA00009776"/>
    </source>
</evidence>
<dbReference type="InterPro" id="IPR039430">
    <property type="entry name" value="Thymidylate_kin-like_dom"/>
</dbReference>
<evidence type="ECO:0000313" key="10">
    <source>
        <dbReference type="EMBL" id="PIP63596.1"/>
    </source>
</evidence>
<evidence type="ECO:0000313" key="11">
    <source>
        <dbReference type="Proteomes" id="UP000229699"/>
    </source>
</evidence>
<evidence type="ECO:0000256" key="3">
    <source>
        <dbReference type="ARBA" id="ARBA00022727"/>
    </source>
</evidence>
<evidence type="ECO:0000256" key="4">
    <source>
        <dbReference type="ARBA" id="ARBA00022741"/>
    </source>
</evidence>
<protein>
    <recommendedName>
        <fullName evidence="8">Thymidylate kinase</fullName>
        <ecNumber evidence="8">2.7.4.9</ecNumber>
    </recommendedName>
    <alternativeName>
        <fullName evidence="8">dTMP kinase</fullName>
    </alternativeName>
</protein>
<sequence>MKSKTKLQNLFLKVKPNQGKQLMYKYMGKLIVIEGIDGSGKLTQLKLLLSYLNDKSIKYASFDFPQYGKTFFGDFAGRFLNGEFGHFSRINPYLASFPYAADRWQVKDKIWQAINEGKLVVCNRYTPSSIYQAAKIKTSQRKKFLDWVEILEYEIFAIPRPSLVIFLYVPLILAQTLIVKKNKDQYEKDAKYLKKVENMYLEIVKTNKSWIKIDCVENNEILSPEIIHKKIIDKLSLS</sequence>
<dbReference type="GO" id="GO:0006233">
    <property type="term" value="P:dTDP biosynthetic process"/>
    <property type="evidence" value="ECO:0007669"/>
    <property type="project" value="InterPro"/>
</dbReference>
<dbReference type="AlphaFoldDB" id="A0A2H0C0Z9"/>
<dbReference type="SUPFAM" id="SSF52540">
    <property type="entry name" value="P-loop containing nucleoside triphosphate hydrolases"/>
    <property type="match status" value="1"/>
</dbReference>
<evidence type="ECO:0000256" key="7">
    <source>
        <dbReference type="ARBA" id="ARBA00048743"/>
    </source>
</evidence>
<organism evidence="10 11">
    <name type="scientific">Candidatus Roizmanbacteria bacterium CG22_combo_CG10-13_8_21_14_all_34_12</name>
    <dbReference type="NCBI Taxonomy" id="1974860"/>
    <lineage>
        <taxon>Bacteria</taxon>
        <taxon>Candidatus Roizmaniibacteriota</taxon>
    </lineage>
</organism>
<keyword evidence="4 8" id="KW-0547">Nucleotide-binding</keyword>
<comment type="catalytic activity">
    <reaction evidence="7 8">
        <text>dTMP + ATP = dTDP + ADP</text>
        <dbReference type="Rhea" id="RHEA:13517"/>
        <dbReference type="ChEBI" id="CHEBI:30616"/>
        <dbReference type="ChEBI" id="CHEBI:58369"/>
        <dbReference type="ChEBI" id="CHEBI:63528"/>
        <dbReference type="ChEBI" id="CHEBI:456216"/>
        <dbReference type="EC" id="2.7.4.9"/>
    </reaction>
</comment>
<keyword evidence="5 8" id="KW-0418">Kinase</keyword>
<dbReference type="EC" id="2.7.4.9" evidence="8"/>
<evidence type="ECO:0000256" key="5">
    <source>
        <dbReference type="ARBA" id="ARBA00022777"/>
    </source>
</evidence>
<dbReference type="CDD" id="cd01672">
    <property type="entry name" value="TMPK"/>
    <property type="match status" value="1"/>
</dbReference>
<dbReference type="GO" id="GO:0004798">
    <property type="term" value="F:dTMP kinase activity"/>
    <property type="evidence" value="ECO:0007669"/>
    <property type="project" value="UniProtKB-UniRule"/>
</dbReference>
<evidence type="ECO:0000259" key="9">
    <source>
        <dbReference type="Pfam" id="PF02223"/>
    </source>
</evidence>
<comment type="similarity">
    <text evidence="1 8">Belongs to the thymidylate kinase family.</text>
</comment>
<dbReference type="Pfam" id="PF02223">
    <property type="entry name" value="Thymidylate_kin"/>
    <property type="match status" value="1"/>
</dbReference>
<dbReference type="InterPro" id="IPR018094">
    <property type="entry name" value="Thymidylate_kinase"/>
</dbReference>
<dbReference type="Gene3D" id="3.40.50.300">
    <property type="entry name" value="P-loop containing nucleotide triphosphate hydrolases"/>
    <property type="match status" value="1"/>
</dbReference>
<keyword evidence="2 8" id="KW-0808">Transferase</keyword>
<accession>A0A2H0C0Z9</accession>
<evidence type="ECO:0000256" key="8">
    <source>
        <dbReference type="HAMAP-Rule" id="MF_00165"/>
    </source>
</evidence>
<evidence type="ECO:0000256" key="2">
    <source>
        <dbReference type="ARBA" id="ARBA00022679"/>
    </source>
</evidence>
<dbReference type="EMBL" id="PCTC01000033">
    <property type="protein sequence ID" value="PIP63596.1"/>
    <property type="molecule type" value="Genomic_DNA"/>
</dbReference>
<dbReference type="GO" id="GO:0005524">
    <property type="term" value="F:ATP binding"/>
    <property type="evidence" value="ECO:0007669"/>
    <property type="project" value="UniProtKB-UniRule"/>
</dbReference>
<feature type="domain" description="Thymidylate kinase-like" evidence="9">
    <location>
        <begin position="33"/>
        <end position="222"/>
    </location>
</feature>
<dbReference type="HAMAP" id="MF_00165">
    <property type="entry name" value="Thymidylate_kinase"/>
    <property type="match status" value="1"/>
</dbReference>
<proteinExistence type="inferred from homology"/>